<keyword evidence="5 7" id="KW-1133">Transmembrane helix</keyword>
<dbReference type="InterPro" id="IPR050277">
    <property type="entry name" value="Sodium:Solute_Symporter"/>
</dbReference>
<keyword evidence="4 7" id="KW-0812">Transmembrane</keyword>
<comment type="subcellular location">
    <subcellularLocation>
        <location evidence="1">Membrane</location>
        <topology evidence="1">Multi-pass membrane protein</topology>
    </subcellularLocation>
</comment>
<sequence length="500" mass="53882">MASLYEVLGFVALSLLLITWLGIRSGRRTSATLTGWMVDDRSMGPLLTWFLLGTEIYTAFTFLGLAGFAYAKGAGIFYNVGTNDVGYALGFFILPAIGMIGRRFGHVTQSDFIADRYQSKGLGIIVAFSTAIILIAYIDLNIVGLGAILAVLTNHRLNLLSADTIGFAVLTLAVFFGGIRGNAWQSMVKDILMFIAIGALFFMVPFRFFGGFGSMFHRMATEIPKHITMPGPSGKLGLGWFATTILLTGFGQWMWPQWFNVAYTARGGRTLKLQAVFMPLYQLVKIAVITVGFAAVLIFAGHKVAGNDVVMLIAKQIFPVWFLAVFALAAVLSAIVPAGPIIMMSCTLLAHNVFAKLRPGISPQTIFGLSRWLVFAVTLAALILAIVAHALIVVILLVAYDFIAQLLPGIVIGGLFWRRATLAGTAAGLAAGWGLSLAFLLTGHGQIWHMNSGFVALVANIIVFVLVSLVTKPVPAEQLEPFFAAANPWRRPSAMPVAAE</sequence>
<dbReference type="Proteomes" id="UP001521209">
    <property type="component" value="Unassembled WGS sequence"/>
</dbReference>
<dbReference type="Gene3D" id="1.20.1730.10">
    <property type="entry name" value="Sodium/glucose cotransporter"/>
    <property type="match status" value="1"/>
</dbReference>
<evidence type="ECO:0000313" key="8">
    <source>
        <dbReference type="EMBL" id="MCF3948035.1"/>
    </source>
</evidence>
<feature type="transmembrane region" description="Helical" evidence="7">
    <location>
        <begin position="85"/>
        <end position="101"/>
    </location>
</feature>
<accession>A0ABS9E0V5</accession>
<dbReference type="EMBL" id="JAKGBZ010000037">
    <property type="protein sequence ID" value="MCF3948035.1"/>
    <property type="molecule type" value="Genomic_DNA"/>
</dbReference>
<dbReference type="RefSeq" id="WP_235705325.1">
    <property type="nucleotide sequence ID" value="NZ_JAKGBZ010000037.1"/>
</dbReference>
<feature type="transmembrane region" description="Helical" evidence="7">
    <location>
        <begin position="6"/>
        <end position="23"/>
    </location>
</feature>
<evidence type="ECO:0000313" key="9">
    <source>
        <dbReference type="Proteomes" id="UP001521209"/>
    </source>
</evidence>
<feature type="transmembrane region" description="Helical" evidence="7">
    <location>
        <begin position="320"/>
        <end position="351"/>
    </location>
</feature>
<feature type="transmembrane region" description="Helical" evidence="7">
    <location>
        <begin position="191"/>
        <end position="216"/>
    </location>
</feature>
<dbReference type="CDD" id="cd10322">
    <property type="entry name" value="SLC5sbd"/>
    <property type="match status" value="1"/>
</dbReference>
<organism evidence="8 9">
    <name type="scientific">Acidiphilium iwatense</name>
    <dbReference type="NCBI Taxonomy" id="768198"/>
    <lineage>
        <taxon>Bacteria</taxon>
        <taxon>Pseudomonadati</taxon>
        <taxon>Pseudomonadota</taxon>
        <taxon>Alphaproteobacteria</taxon>
        <taxon>Acetobacterales</taxon>
        <taxon>Acidocellaceae</taxon>
        <taxon>Acidiphilium</taxon>
    </lineage>
</organism>
<keyword evidence="6 7" id="KW-0472">Membrane</keyword>
<comment type="caution">
    <text evidence="8">The sequence shown here is derived from an EMBL/GenBank/DDBJ whole genome shotgun (WGS) entry which is preliminary data.</text>
</comment>
<feature type="transmembrane region" description="Helical" evidence="7">
    <location>
        <begin position="453"/>
        <end position="471"/>
    </location>
</feature>
<dbReference type="InterPro" id="IPR001734">
    <property type="entry name" value="Na/solute_symporter"/>
</dbReference>
<feature type="transmembrane region" description="Helical" evidence="7">
    <location>
        <begin position="372"/>
        <end position="400"/>
    </location>
</feature>
<feature type="transmembrane region" description="Helical" evidence="7">
    <location>
        <begin position="236"/>
        <end position="255"/>
    </location>
</feature>
<evidence type="ECO:0000256" key="3">
    <source>
        <dbReference type="ARBA" id="ARBA00022448"/>
    </source>
</evidence>
<evidence type="ECO:0000256" key="1">
    <source>
        <dbReference type="ARBA" id="ARBA00004141"/>
    </source>
</evidence>
<protein>
    <submittedName>
        <fullName evidence="8">Sodium:solute symporter family protein</fullName>
    </submittedName>
</protein>
<reference evidence="8 9" key="1">
    <citation type="submission" date="2022-01" db="EMBL/GenBank/DDBJ databases">
        <authorList>
            <person name="Won M."/>
            <person name="Kim S.-J."/>
            <person name="Kwon S.-W."/>
        </authorList>
    </citation>
    <scope>NUCLEOTIDE SEQUENCE [LARGE SCALE GENOMIC DNA]</scope>
    <source>
        <strain evidence="8 9">KCTC 23505</strain>
    </source>
</reference>
<name>A0ABS9E0V5_9PROT</name>
<dbReference type="PANTHER" id="PTHR48086">
    <property type="entry name" value="SODIUM/PROLINE SYMPORTER-RELATED"/>
    <property type="match status" value="1"/>
</dbReference>
<evidence type="ECO:0000256" key="6">
    <source>
        <dbReference type="ARBA" id="ARBA00023136"/>
    </source>
</evidence>
<feature type="transmembrane region" description="Helical" evidence="7">
    <location>
        <begin position="420"/>
        <end position="441"/>
    </location>
</feature>
<proteinExistence type="inferred from homology"/>
<feature type="transmembrane region" description="Helical" evidence="7">
    <location>
        <begin position="122"/>
        <end position="153"/>
    </location>
</feature>
<dbReference type="InterPro" id="IPR038377">
    <property type="entry name" value="Na/Glc_symporter_sf"/>
</dbReference>
<evidence type="ECO:0000256" key="4">
    <source>
        <dbReference type="ARBA" id="ARBA00022692"/>
    </source>
</evidence>
<evidence type="ECO:0000256" key="7">
    <source>
        <dbReference type="SAM" id="Phobius"/>
    </source>
</evidence>
<gene>
    <name evidence="8" type="ORF">L2A60_15260</name>
</gene>
<dbReference type="PROSITE" id="PS50283">
    <property type="entry name" value="NA_SOLUT_SYMP_3"/>
    <property type="match status" value="1"/>
</dbReference>
<dbReference type="PANTHER" id="PTHR48086:SF8">
    <property type="entry name" value="MONOCARBOXYLIC ACID PERMEASE"/>
    <property type="match status" value="1"/>
</dbReference>
<keyword evidence="3" id="KW-0813">Transport</keyword>
<evidence type="ECO:0000256" key="2">
    <source>
        <dbReference type="ARBA" id="ARBA00006434"/>
    </source>
</evidence>
<comment type="similarity">
    <text evidence="2">Belongs to the sodium:solute symporter (SSF) (TC 2.A.21) family.</text>
</comment>
<feature type="transmembrane region" description="Helical" evidence="7">
    <location>
        <begin position="159"/>
        <end position="179"/>
    </location>
</feature>
<evidence type="ECO:0000256" key="5">
    <source>
        <dbReference type="ARBA" id="ARBA00022989"/>
    </source>
</evidence>
<feature type="transmembrane region" description="Helical" evidence="7">
    <location>
        <begin position="276"/>
        <end position="300"/>
    </location>
</feature>
<keyword evidence="9" id="KW-1185">Reference proteome</keyword>
<feature type="transmembrane region" description="Helical" evidence="7">
    <location>
        <begin position="44"/>
        <end position="65"/>
    </location>
</feature>